<comment type="caution">
    <text evidence="2">The sequence shown here is derived from an EMBL/GenBank/DDBJ whole genome shotgun (WGS) entry which is preliminary data.</text>
</comment>
<evidence type="ECO:0000313" key="3">
    <source>
        <dbReference type="Proteomes" id="UP000094296"/>
    </source>
</evidence>
<dbReference type="OrthoDB" id="9770030at2"/>
<gene>
    <name evidence="2" type="ORF">BHF68_07755</name>
</gene>
<reference evidence="2 3" key="1">
    <citation type="submission" date="2016-09" db="EMBL/GenBank/DDBJ databases">
        <title>Draft genome sequence for the type strain of Desulfuribacillus alkaliarsenatis AHT28, an obligately anaerobic, sulfidogenic bacterium isolated from Russian soda lake sediments.</title>
        <authorList>
            <person name="Abin C.A."/>
            <person name="Hollibaugh J.T."/>
        </authorList>
    </citation>
    <scope>NUCLEOTIDE SEQUENCE [LARGE SCALE GENOMIC DNA]</scope>
    <source>
        <strain evidence="2 3">AHT28</strain>
    </source>
</reference>
<dbReference type="Pfam" id="PF00581">
    <property type="entry name" value="Rhodanese"/>
    <property type="match status" value="1"/>
</dbReference>
<dbReference type="CDD" id="cd00158">
    <property type="entry name" value="RHOD"/>
    <property type="match status" value="1"/>
</dbReference>
<feature type="domain" description="Rhodanese" evidence="1">
    <location>
        <begin position="198"/>
        <end position="252"/>
    </location>
</feature>
<keyword evidence="3" id="KW-1185">Reference proteome</keyword>
<dbReference type="EMBL" id="MIJE01000031">
    <property type="protein sequence ID" value="OEF96538.1"/>
    <property type="molecule type" value="Genomic_DNA"/>
</dbReference>
<dbReference type="PROSITE" id="PS51257">
    <property type="entry name" value="PROKAR_LIPOPROTEIN"/>
    <property type="match status" value="1"/>
</dbReference>
<dbReference type="PANTHER" id="PTHR43031:SF1">
    <property type="entry name" value="PYRIDINE NUCLEOTIDE-DISULPHIDE OXIDOREDUCTASE"/>
    <property type="match status" value="1"/>
</dbReference>
<dbReference type="AlphaFoldDB" id="A0A1E5G0V0"/>
<dbReference type="Gene3D" id="3.40.250.10">
    <property type="entry name" value="Rhodanese-like domain"/>
    <property type="match status" value="1"/>
</dbReference>
<dbReference type="PROSITE" id="PS50206">
    <property type="entry name" value="RHODANESE_3"/>
    <property type="match status" value="2"/>
</dbReference>
<organism evidence="2 3">
    <name type="scientific">Desulfuribacillus alkaliarsenatis</name>
    <dbReference type="NCBI Taxonomy" id="766136"/>
    <lineage>
        <taxon>Bacteria</taxon>
        <taxon>Bacillati</taxon>
        <taxon>Bacillota</taxon>
        <taxon>Desulfuribacillia</taxon>
        <taxon>Desulfuribacillales</taxon>
        <taxon>Desulfuribacillaceae</taxon>
        <taxon>Desulfuribacillus</taxon>
    </lineage>
</organism>
<evidence type="ECO:0000313" key="2">
    <source>
        <dbReference type="EMBL" id="OEF96538.1"/>
    </source>
</evidence>
<dbReference type="SMART" id="SM00450">
    <property type="entry name" value="RHOD"/>
    <property type="match status" value="1"/>
</dbReference>
<dbReference type="InterPro" id="IPR001763">
    <property type="entry name" value="Rhodanese-like_dom"/>
</dbReference>
<proteinExistence type="predicted"/>
<dbReference type="InterPro" id="IPR036873">
    <property type="entry name" value="Rhodanese-like_dom_sf"/>
</dbReference>
<dbReference type="STRING" id="766136.BHF68_07755"/>
<dbReference type="SUPFAM" id="SSF52821">
    <property type="entry name" value="Rhodanese/Cell cycle control phosphatase"/>
    <property type="match status" value="2"/>
</dbReference>
<feature type="domain" description="Rhodanese" evidence="1">
    <location>
        <begin position="90"/>
        <end position="179"/>
    </location>
</feature>
<sequence length="254" mass="28775">MVMSKKHFNILFLVIVLALTMTLAGCDELEKFSAGALDQAGHMVPEEYQDIAVPFEPHLNYITTQELLELYTTATSTERVTYEEYATDWDFVLVDSRPAARYHEGHINGAINIPDADFDKLKDLLPEDKDKKLIFYCGGWHCPLSPSSANKAMNLGYTNVYVYQEGTDHGWNLADTYLVITPEFFKGILTEEYMMDPEQPPLLIIDSRPFASYFKENIPMSIPADNPEPWNSRFSGLAPANKDTLIITYCGGFF</sequence>
<dbReference type="PANTHER" id="PTHR43031">
    <property type="entry name" value="FAD-DEPENDENT OXIDOREDUCTASE"/>
    <property type="match status" value="1"/>
</dbReference>
<name>A0A1E5G0V0_9FIRM</name>
<evidence type="ECO:0000259" key="1">
    <source>
        <dbReference type="PROSITE" id="PS50206"/>
    </source>
</evidence>
<accession>A0A1E5G0V0</accession>
<dbReference type="InterPro" id="IPR050229">
    <property type="entry name" value="GlpE_sulfurtransferase"/>
</dbReference>
<protein>
    <recommendedName>
        <fullName evidence="1">Rhodanese domain-containing protein</fullName>
    </recommendedName>
</protein>
<dbReference type="Proteomes" id="UP000094296">
    <property type="component" value="Unassembled WGS sequence"/>
</dbReference>